<dbReference type="OrthoDB" id="7867097at2"/>
<evidence type="ECO:0000313" key="1">
    <source>
        <dbReference type="EMBL" id="SEF46111.1"/>
    </source>
</evidence>
<proteinExistence type="predicted"/>
<evidence type="ECO:0008006" key="3">
    <source>
        <dbReference type="Google" id="ProtNLM"/>
    </source>
</evidence>
<organism evidence="1 2">
    <name type="scientific">Jhaorihella thermophila</name>
    <dbReference type="NCBI Taxonomy" id="488547"/>
    <lineage>
        <taxon>Bacteria</taxon>
        <taxon>Pseudomonadati</taxon>
        <taxon>Pseudomonadota</taxon>
        <taxon>Alphaproteobacteria</taxon>
        <taxon>Rhodobacterales</taxon>
        <taxon>Paracoccaceae</taxon>
        <taxon>Jhaorihella</taxon>
    </lineage>
</organism>
<sequence>MPAPFTFARAGRSVKAAVLLVAIYAALAFALVHLQAAPWIVALLALPTLPALWDLIANPSAGLTLTDDRLDWHSGRRRGSIPLAEIDRVRFERRWDMSMRVRVVPKSGPPVQLPPESLPRWQVLERAFSEHGIDTERHHFAPF</sequence>
<reference evidence="1 2" key="1">
    <citation type="submission" date="2016-10" db="EMBL/GenBank/DDBJ databases">
        <authorList>
            <person name="de Groot N.N."/>
        </authorList>
    </citation>
    <scope>NUCLEOTIDE SEQUENCE [LARGE SCALE GENOMIC DNA]</scope>
    <source>
        <strain evidence="1 2">DSM 23413</strain>
    </source>
</reference>
<dbReference type="AlphaFoldDB" id="A0A1H5S8F0"/>
<name>A0A1H5S8F0_9RHOB</name>
<keyword evidence="2" id="KW-1185">Reference proteome</keyword>
<dbReference type="EMBL" id="FNVD01000001">
    <property type="protein sequence ID" value="SEF46111.1"/>
    <property type="molecule type" value="Genomic_DNA"/>
</dbReference>
<evidence type="ECO:0000313" key="2">
    <source>
        <dbReference type="Proteomes" id="UP000236742"/>
    </source>
</evidence>
<accession>A0A1H5S8F0</accession>
<dbReference type="RefSeq" id="WP_104006387.1">
    <property type="nucleotide sequence ID" value="NZ_FNVD01000001.1"/>
</dbReference>
<dbReference type="Proteomes" id="UP000236742">
    <property type="component" value="Unassembled WGS sequence"/>
</dbReference>
<gene>
    <name evidence="1" type="ORF">SAMN05421751_101363</name>
</gene>
<protein>
    <recommendedName>
        <fullName evidence="3">PH domain-containing protein</fullName>
    </recommendedName>
</protein>